<dbReference type="InterPro" id="IPR017226">
    <property type="entry name" value="BHMT-like"/>
</dbReference>
<dbReference type="Gene3D" id="3.20.20.330">
    <property type="entry name" value="Homocysteine-binding-like domain"/>
    <property type="match status" value="1"/>
</dbReference>
<proteinExistence type="predicted"/>
<dbReference type="PANTHER" id="PTHR46015">
    <property type="entry name" value="ZGC:172121"/>
    <property type="match status" value="1"/>
</dbReference>
<keyword evidence="2 6" id="KW-0808">Transferase</keyword>
<dbReference type="GO" id="GO:0033528">
    <property type="term" value="P:S-methylmethionine cycle"/>
    <property type="evidence" value="ECO:0007669"/>
    <property type="project" value="TreeGrafter"/>
</dbReference>
<evidence type="ECO:0000313" key="8">
    <source>
        <dbReference type="EMBL" id="QKJ20503.1"/>
    </source>
</evidence>
<dbReference type="EC" id="2.1.1.10" evidence="8"/>
<evidence type="ECO:0000256" key="5">
    <source>
        <dbReference type="PIRSR" id="PIRSR037505-2"/>
    </source>
</evidence>
<dbReference type="SUPFAM" id="SSF82282">
    <property type="entry name" value="Homocysteine S-methyltransferase"/>
    <property type="match status" value="1"/>
</dbReference>
<sequence>MVPSSTVTVLDGGLSTALEQQGVEVGGALWTASLLAEAPERIRRAHRSYFDAGADVATAATYQASEEGFREAGFDEDEARRLIARGVALAIEARDQCDAPAGRLVAASVGPYGAVLADGSEYRGRYGVSAERLRDFHAPRLELLAAAGPDLLAVETIPDVDEAVVIADLLDEIGLPAWVSYSIRGPETCAGQPLREAYAALADCSVLVAAGVNCSAEGDVLDAVRIAVEETGLPAVAYPNRGGQWDPSTKCWSRDQPFDVDLIDAWIAAGATYIGGCCGSGPSDIEKLARRVALSEPPAPPGA</sequence>
<dbReference type="InterPro" id="IPR051486">
    <property type="entry name" value="Hcy_S-methyltransferase"/>
</dbReference>
<dbReference type="EMBL" id="CP054038">
    <property type="protein sequence ID" value="QKJ20503.1"/>
    <property type="molecule type" value="Genomic_DNA"/>
</dbReference>
<evidence type="ECO:0000313" key="9">
    <source>
        <dbReference type="Proteomes" id="UP000502498"/>
    </source>
</evidence>
<gene>
    <name evidence="8" type="primary">mmuM</name>
    <name evidence="8" type="ORF">HQM25_14835</name>
</gene>
<evidence type="ECO:0000256" key="6">
    <source>
        <dbReference type="PROSITE-ProRule" id="PRU00333"/>
    </source>
</evidence>
<accession>A0A7D4UCB8</accession>
<feature type="domain" description="Hcy-binding" evidence="7">
    <location>
        <begin position="1"/>
        <end position="292"/>
    </location>
</feature>
<dbReference type="GO" id="GO:0032259">
    <property type="term" value="P:methylation"/>
    <property type="evidence" value="ECO:0007669"/>
    <property type="project" value="UniProtKB-KW"/>
</dbReference>
<dbReference type="InterPro" id="IPR003726">
    <property type="entry name" value="HCY_dom"/>
</dbReference>
<dbReference type="InterPro" id="IPR036589">
    <property type="entry name" value="HCY_dom_sf"/>
</dbReference>
<dbReference type="PIRSF" id="PIRSF037505">
    <property type="entry name" value="Betaine_HMT"/>
    <property type="match status" value="1"/>
</dbReference>
<evidence type="ECO:0000256" key="1">
    <source>
        <dbReference type="ARBA" id="ARBA00022603"/>
    </source>
</evidence>
<evidence type="ECO:0000259" key="7">
    <source>
        <dbReference type="PROSITE" id="PS50970"/>
    </source>
</evidence>
<evidence type="ECO:0000256" key="4">
    <source>
        <dbReference type="ARBA" id="ARBA00022833"/>
    </source>
</evidence>
<feature type="binding site" evidence="6">
    <location>
        <position position="277"/>
    </location>
    <ligand>
        <name>Zn(2+)</name>
        <dbReference type="ChEBI" id="CHEBI:29105"/>
    </ligand>
</feature>
<keyword evidence="3 5" id="KW-0479">Metal-binding</keyword>
<keyword evidence="1 6" id="KW-0489">Methyltransferase</keyword>
<feature type="binding site" evidence="5 6">
    <location>
        <position position="214"/>
    </location>
    <ligand>
        <name>Zn(2+)</name>
        <dbReference type="ChEBI" id="CHEBI:29105"/>
    </ligand>
</feature>
<feature type="binding site" evidence="6">
    <location>
        <position position="278"/>
    </location>
    <ligand>
        <name>Zn(2+)</name>
        <dbReference type="ChEBI" id="CHEBI:29105"/>
    </ligand>
</feature>
<dbReference type="Pfam" id="PF02574">
    <property type="entry name" value="S-methyl_trans"/>
    <property type="match status" value="1"/>
</dbReference>
<organism evidence="8 9">
    <name type="scientific">Microbacterium hominis</name>
    <dbReference type="NCBI Taxonomy" id="162426"/>
    <lineage>
        <taxon>Bacteria</taxon>
        <taxon>Bacillati</taxon>
        <taxon>Actinomycetota</taxon>
        <taxon>Actinomycetes</taxon>
        <taxon>Micrococcales</taxon>
        <taxon>Microbacteriaceae</taxon>
        <taxon>Microbacterium</taxon>
    </lineage>
</organism>
<keyword evidence="4 5" id="KW-0862">Zinc</keyword>
<dbReference type="Proteomes" id="UP000502498">
    <property type="component" value="Chromosome"/>
</dbReference>
<dbReference type="PANTHER" id="PTHR46015:SF1">
    <property type="entry name" value="HOMOCYSTEINE S-METHYLTRANSFERASE-LIKE ISOFORM 1"/>
    <property type="match status" value="1"/>
</dbReference>
<name>A0A7D4UCB8_9MICO</name>
<dbReference type="AlphaFoldDB" id="A0A7D4UCB8"/>
<protein>
    <submittedName>
        <fullName evidence="8">Homocysteine S-methyltransferase</fullName>
        <ecNumber evidence="8">2.1.1.10</ecNumber>
    </submittedName>
</protein>
<dbReference type="GO" id="GO:0008270">
    <property type="term" value="F:zinc ion binding"/>
    <property type="evidence" value="ECO:0007669"/>
    <property type="project" value="InterPro"/>
</dbReference>
<comment type="cofactor">
    <cofactor evidence="5">
        <name>Zn(2+)</name>
        <dbReference type="ChEBI" id="CHEBI:29105"/>
    </cofactor>
    <text evidence="5">Binds 1 zinc ion per subunit.</text>
</comment>
<dbReference type="GO" id="GO:0009086">
    <property type="term" value="P:methionine biosynthetic process"/>
    <property type="evidence" value="ECO:0007669"/>
    <property type="project" value="InterPro"/>
</dbReference>
<reference evidence="8 9" key="1">
    <citation type="submission" date="2020-05" db="EMBL/GenBank/DDBJ databases">
        <title>Strain PA2F3 complete genome.</title>
        <authorList>
            <person name="Kim Y.-S."/>
            <person name="Kim S.-J."/>
            <person name="Jung H.-k."/>
            <person name="Kim S.-E."/>
            <person name="Kim K.-H."/>
        </authorList>
    </citation>
    <scope>NUCLEOTIDE SEQUENCE [LARGE SCALE GENOMIC DNA]</scope>
    <source>
        <strain evidence="8 9">PA2F3</strain>
    </source>
</reference>
<dbReference type="NCBIfam" id="NF007020">
    <property type="entry name" value="PRK09485.1"/>
    <property type="match status" value="1"/>
</dbReference>
<dbReference type="GO" id="GO:0008898">
    <property type="term" value="F:S-adenosylmethionine-homocysteine S-methyltransferase activity"/>
    <property type="evidence" value="ECO:0007669"/>
    <property type="project" value="TreeGrafter"/>
</dbReference>
<evidence type="ECO:0000256" key="3">
    <source>
        <dbReference type="ARBA" id="ARBA00022723"/>
    </source>
</evidence>
<evidence type="ECO:0000256" key="2">
    <source>
        <dbReference type="ARBA" id="ARBA00022679"/>
    </source>
</evidence>
<dbReference type="PROSITE" id="PS50970">
    <property type="entry name" value="HCY"/>
    <property type="match status" value="1"/>
</dbReference>
<dbReference type="RefSeq" id="WP_172990928.1">
    <property type="nucleotide sequence ID" value="NZ_CP054038.1"/>
</dbReference>